<accession>A0A1I7ZDP4</accession>
<evidence type="ECO:0000313" key="2">
    <source>
        <dbReference type="WBParaSite" id="L893_g25404.t1"/>
    </source>
</evidence>
<proteinExistence type="predicted"/>
<evidence type="ECO:0000313" key="1">
    <source>
        <dbReference type="Proteomes" id="UP000095287"/>
    </source>
</evidence>
<reference evidence="2" key="1">
    <citation type="submission" date="2016-11" db="UniProtKB">
        <authorList>
            <consortium name="WormBaseParasite"/>
        </authorList>
    </citation>
    <scope>IDENTIFICATION</scope>
</reference>
<protein>
    <submittedName>
        <fullName evidence="2">F-box domain-containing protein</fullName>
    </submittedName>
</protein>
<dbReference type="Proteomes" id="UP000095287">
    <property type="component" value="Unplaced"/>
</dbReference>
<dbReference type="AlphaFoldDB" id="A0A1I7ZDP4"/>
<name>A0A1I7ZDP4_9BILA</name>
<keyword evidence="1" id="KW-1185">Reference proteome</keyword>
<organism evidence="1 2">
    <name type="scientific">Steinernema glaseri</name>
    <dbReference type="NCBI Taxonomy" id="37863"/>
    <lineage>
        <taxon>Eukaryota</taxon>
        <taxon>Metazoa</taxon>
        <taxon>Ecdysozoa</taxon>
        <taxon>Nematoda</taxon>
        <taxon>Chromadorea</taxon>
        <taxon>Rhabditida</taxon>
        <taxon>Tylenchina</taxon>
        <taxon>Panagrolaimomorpha</taxon>
        <taxon>Strongyloidoidea</taxon>
        <taxon>Steinernematidae</taxon>
        <taxon>Steinernema</taxon>
    </lineage>
</organism>
<dbReference type="WBParaSite" id="L893_g25404.t1">
    <property type="protein sequence ID" value="L893_g25404.t1"/>
    <property type="gene ID" value="L893_g25404"/>
</dbReference>
<sequence>MDAVPLTFVDSAVELFGKKTLDQMATEVRHPLWKNVLDLHHRKRIYYKVTFREIKDDINLFLTNEKGEHLPSSIVHTIRKKRRFARIVEITAGQRWSSFWDYSLFFKGIESFGEAETYKLLEDVAPFISQSSCRFTANVDSTYCTKVVLTPLFKRAYLKEISILYCGQIAYDFLEDQIDNSPFLSYVDITGPNWPQSSLGLLTKFCLKGRSVSAAVNCEHLVIDCSHVQDLLTHSKANRSLSFVLRCSQEMRDETELRELLNKAEVCKKHTALRDFLKKFTFVACGFVLQGFTCKCGLLQMNLNNKSTLSDMIKRIP</sequence>